<gene>
    <name evidence="3" type="ORF">SAMN05421823_11724</name>
</gene>
<organism evidence="3 4">
    <name type="scientific">Catalinimonas alkaloidigena</name>
    <dbReference type="NCBI Taxonomy" id="1075417"/>
    <lineage>
        <taxon>Bacteria</taxon>
        <taxon>Pseudomonadati</taxon>
        <taxon>Bacteroidota</taxon>
        <taxon>Cytophagia</taxon>
        <taxon>Cytophagales</taxon>
        <taxon>Catalimonadaceae</taxon>
        <taxon>Catalinimonas</taxon>
    </lineage>
</organism>
<accession>A0A1G9UNE0</accession>
<sequence length="571" mass="64005">MSVKTFLFLCSLGLALLALSLPKTPETPLSSAPRLDIGTHQTPITTTSKAAQRFFDQGLVLTYGFNHREAIRSYREALKHDSTCAMAYWGIGYALGPNINAAMDDADVAEAYAAVQQAQRYQAHVQPWERAMIRALAQRYAPEPQADRAALDRAYADAMATAYRQFSDHADVASVYAESLMDLHPWDFWHADGTPQPWTPHLLEVLEHVLAQAPDHPQANHLYIHATEASPHPERAMASAQRLATLVPSSGHLVHMPSHTYIRTGDYHLGSVTNEAAAQVDSAYLAACNAQGIYPLAYYPHNYHFLVATATLEGRGRTALEAALHVAEHADLELMTDPGWATLQHYYAIPYYTLVKFAQWDAILHLTAPGRNLVYPNLIWHYARGMALAGKQRLDEARAELAKVRQLAHDSTMQKMTIWDINRVADLTGIAERVLEADVLQRQGHDVQAIALLREAVALEDALAYNEPPDWFFSVRHHLGPVLLKSGRYAEAEQVYREDLRTYPKNGWALNGLLRSLQQQEKQAEAQTVKVQLQQAWQWADVTLVDSRLLEPVPRLLADARLDSVMCQPWR</sequence>
<dbReference type="InterPro" id="IPR019734">
    <property type="entry name" value="TPR_rpt"/>
</dbReference>
<name>A0A1G9UNE0_9BACT</name>
<evidence type="ECO:0000313" key="3">
    <source>
        <dbReference type="EMBL" id="SDM61440.1"/>
    </source>
</evidence>
<keyword evidence="1" id="KW-0802">TPR repeat</keyword>
<keyword evidence="4" id="KW-1185">Reference proteome</keyword>
<evidence type="ECO:0000256" key="1">
    <source>
        <dbReference type="PROSITE-ProRule" id="PRU00339"/>
    </source>
</evidence>
<feature type="signal peptide" evidence="2">
    <location>
        <begin position="1"/>
        <end position="20"/>
    </location>
</feature>
<evidence type="ECO:0000256" key="2">
    <source>
        <dbReference type="SAM" id="SignalP"/>
    </source>
</evidence>
<protein>
    <recommendedName>
        <fullName evidence="5">Tetratricopeptide repeat-containing protein</fullName>
    </recommendedName>
</protein>
<dbReference type="STRING" id="1075417.SAMN05421823_11724"/>
<dbReference type="PROSITE" id="PS50005">
    <property type="entry name" value="TPR"/>
    <property type="match status" value="1"/>
</dbReference>
<dbReference type="PANTHER" id="PTHR45588">
    <property type="entry name" value="TPR DOMAIN-CONTAINING PROTEIN"/>
    <property type="match status" value="1"/>
</dbReference>
<dbReference type="SMART" id="SM00028">
    <property type="entry name" value="TPR"/>
    <property type="match status" value="3"/>
</dbReference>
<feature type="chain" id="PRO_5011529623" description="Tetratricopeptide repeat-containing protein" evidence="2">
    <location>
        <begin position="21"/>
        <end position="571"/>
    </location>
</feature>
<dbReference type="InterPro" id="IPR011990">
    <property type="entry name" value="TPR-like_helical_dom_sf"/>
</dbReference>
<keyword evidence="2" id="KW-0732">Signal</keyword>
<dbReference type="Proteomes" id="UP000198510">
    <property type="component" value="Unassembled WGS sequence"/>
</dbReference>
<dbReference type="RefSeq" id="WP_089688369.1">
    <property type="nucleotide sequence ID" value="NZ_FNFO01000017.1"/>
</dbReference>
<dbReference type="OrthoDB" id="9778494at2"/>
<evidence type="ECO:0008006" key="5">
    <source>
        <dbReference type="Google" id="ProtNLM"/>
    </source>
</evidence>
<reference evidence="3 4" key="1">
    <citation type="submission" date="2016-10" db="EMBL/GenBank/DDBJ databases">
        <authorList>
            <person name="de Groot N.N."/>
        </authorList>
    </citation>
    <scope>NUCLEOTIDE SEQUENCE [LARGE SCALE GENOMIC DNA]</scope>
    <source>
        <strain evidence="3 4">DSM 25186</strain>
    </source>
</reference>
<dbReference type="AlphaFoldDB" id="A0A1G9UNE0"/>
<evidence type="ECO:0000313" key="4">
    <source>
        <dbReference type="Proteomes" id="UP000198510"/>
    </source>
</evidence>
<dbReference type="SUPFAM" id="SSF48452">
    <property type="entry name" value="TPR-like"/>
    <property type="match status" value="1"/>
</dbReference>
<proteinExistence type="predicted"/>
<feature type="repeat" description="TPR" evidence="1">
    <location>
        <begin position="473"/>
        <end position="506"/>
    </location>
</feature>
<dbReference type="EMBL" id="FNFO01000017">
    <property type="protein sequence ID" value="SDM61440.1"/>
    <property type="molecule type" value="Genomic_DNA"/>
</dbReference>
<dbReference type="PANTHER" id="PTHR45588:SF1">
    <property type="entry name" value="WW DOMAIN-CONTAINING PROTEIN"/>
    <property type="match status" value="1"/>
</dbReference>
<dbReference type="Gene3D" id="1.25.40.10">
    <property type="entry name" value="Tetratricopeptide repeat domain"/>
    <property type="match status" value="2"/>
</dbReference>